<reference evidence="3" key="1">
    <citation type="submission" date="2015-08" db="EMBL/GenBank/DDBJ databases">
        <title>Genome sequencing project for genomic taxonomy and phylogenomics of Bacillus-like bacteria.</title>
        <authorList>
            <person name="Liu B."/>
            <person name="Wang J."/>
            <person name="Zhu Y."/>
            <person name="Liu G."/>
            <person name="Chen Q."/>
            <person name="Chen Z."/>
            <person name="Lan J."/>
            <person name="Che J."/>
            <person name="Ge C."/>
            <person name="Shi H."/>
            <person name="Pan Z."/>
            <person name="Liu X."/>
        </authorList>
    </citation>
    <scope>NUCLEOTIDE SEQUENCE [LARGE SCALE GENOMIC DNA]</scope>
    <source>
        <strain evidence="3">FJAT-4402</strain>
    </source>
</reference>
<dbReference type="OrthoDB" id="7358785at2"/>
<evidence type="ECO:0000313" key="2">
    <source>
        <dbReference type="EMBL" id="ALC81739.1"/>
    </source>
</evidence>
<gene>
    <name evidence="2" type="ORF">AM592_09060</name>
</gene>
<reference evidence="2 3" key="2">
    <citation type="journal article" date="2016" name="Int. J. Syst. Evol. Microbiol.">
        <title>Bacillus gobiensis sp. nov., isolated from a soil sample.</title>
        <authorList>
            <person name="Liu B."/>
            <person name="Liu G.H."/>
            <person name="Cetin S."/>
            <person name="Schumann P."/>
            <person name="Pan Z.Z."/>
            <person name="Chen Q.Q."/>
        </authorList>
    </citation>
    <scope>NUCLEOTIDE SEQUENCE [LARGE SCALE GENOMIC DNA]</scope>
    <source>
        <strain evidence="2 3">FJAT-4402</strain>
    </source>
</reference>
<evidence type="ECO:0008006" key="4">
    <source>
        <dbReference type="Google" id="ProtNLM"/>
    </source>
</evidence>
<accession>A0A0M5JA25</accession>
<proteinExistence type="predicted"/>
<dbReference type="STRING" id="1441095.AM592_09060"/>
<name>A0A0M5JA25_9BACI</name>
<dbReference type="NCBIfam" id="NF040601">
    <property type="entry name" value="TerS_not_xtmA"/>
    <property type="match status" value="1"/>
</dbReference>
<protein>
    <recommendedName>
        <fullName evidence="4">Terminase</fullName>
    </recommendedName>
</protein>
<feature type="compositionally biased region" description="Polar residues" evidence="1">
    <location>
        <begin position="42"/>
        <end position="56"/>
    </location>
</feature>
<dbReference type="PATRIC" id="fig|1441095.3.peg.1991"/>
<dbReference type="Proteomes" id="UP000067625">
    <property type="component" value="Chromosome"/>
</dbReference>
<feature type="compositionally biased region" description="Polar residues" evidence="1">
    <location>
        <begin position="68"/>
        <end position="77"/>
    </location>
</feature>
<organism evidence="2 3">
    <name type="scientific">Bacillus gobiensis</name>
    <dbReference type="NCBI Taxonomy" id="1441095"/>
    <lineage>
        <taxon>Bacteria</taxon>
        <taxon>Bacillati</taxon>
        <taxon>Bacillota</taxon>
        <taxon>Bacilli</taxon>
        <taxon>Bacillales</taxon>
        <taxon>Bacillaceae</taxon>
        <taxon>Bacillus</taxon>
    </lineage>
</organism>
<evidence type="ECO:0000256" key="1">
    <source>
        <dbReference type="SAM" id="MobiDB-lite"/>
    </source>
</evidence>
<sequence>MNWQQIREEYENSSITLKALAEKYGVKLGTLKSRKSREGWSRNATSTKKDATNQIRDATPKKRKKQVNRSGNPNPSNKFPKRNSFAKTHGMFSKYLPEDTLEIIESMDERSAADLIWDQIQIQYAAIIRAQQIMFVQDKDELTKELKKTKESDMASEEEYEIQFAWDRHATFLNAQSRAMSELRSLIKQFNELAHEDDERRLKLEQMRLGIEKTKAEINKLNKSEGDEETQKDVAAALRGLVNGINSKAD</sequence>
<dbReference type="AlphaFoldDB" id="A0A0M5JA25"/>
<dbReference type="EMBL" id="CP012600">
    <property type="protein sequence ID" value="ALC81739.1"/>
    <property type="molecule type" value="Genomic_DNA"/>
</dbReference>
<evidence type="ECO:0000313" key="3">
    <source>
        <dbReference type="Proteomes" id="UP000067625"/>
    </source>
</evidence>
<keyword evidence="3" id="KW-1185">Reference proteome</keyword>
<feature type="region of interest" description="Disordered" evidence="1">
    <location>
        <begin position="34"/>
        <end position="84"/>
    </location>
</feature>
<dbReference type="RefSeq" id="WP_053603504.1">
    <property type="nucleotide sequence ID" value="NZ_CP012600.1"/>
</dbReference>